<evidence type="ECO:0000313" key="1">
    <source>
        <dbReference type="EMBL" id="KAF1020598.1"/>
    </source>
</evidence>
<evidence type="ECO:0008006" key="3">
    <source>
        <dbReference type="Google" id="ProtNLM"/>
    </source>
</evidence>
<proteinExistence type="predicted"/>
<dbReference type="EMBL" id="WNDQ01000033">
    <property type="protein sequence ID" value="KAF1020598.1"/>
    <property type="molecule type" value="Genomic_DNA"/>
</dbReference>
<dbReference type="PROSITE" id="PS51318">
    <property type="entry name" value="TAT"/>
    <property type="match status" value="1"/>
</dbReference>
<dbReference type="Proteomes" id="UP000461670">
    <property type="component" value="Unassembled WGS sequence"/>
</dbReference>
<organism evidence="1 2">
    <name type="scientific">Paracidovorax wautersii</name>
    <dbReference type="NCBI Taxonomy" id="1177982"/>
    <lineage>
        <taxon>Bacteria</taxon>
        <taxon>Pseudomonadati</taxon>
        <taxon>Pseudomonadota</taxon>
        <taxon>Betaproteobacteria</taxon>
        <taxon>Burkholderiales</taxon>
        <taxon>Comamonadaceae</taxon>
        <taxon>Paracidovorax</taxon>
    </lineage>
</organism>
<reference evidence="2" key="1">
    <citation type="journal article" date="2020" name="MBio">
        <title>Horizontal gene transfer to a defensive symbiont with a reduced genome amongst a multipartite beetle microbiome.</title>
        <authorList>
            <person name="Waterworth S.C."/>
            <person name="Florez L.V."/>
            <person name="Rees E.R."/>
            <person name="Hertweck C."/>
            <person name="Kaltenpoth M."/>
            <person name="Kwan J.C."/>
        </authorList>
    </citation>
    <scope>NUCLEOTIDE SEQUENCE [LARGE SCALE GENOMIC DNA]</scope>
</reference>
<sequence length="211" mass="22744">MTVAAPFSFSPGAPSGPALTRRQWLARGLQGGAGLAALALARPAQAQAGYNFWLSEYTIDKPELDTQLARRFPLQMRYAELFTVLLSHPRLALDGGGNRASITSDMQIENSLLLPRPVTGVLALSSGLRFDAPTRALRLRDPRADRIELAGVTGNAARQLQSVGAAVAAEALRDYALYTFRPEDLMFNGQKLTPGDITIQDQAVKVKVNLG</sequence>
<gene>
    <name evidence="1" type="ORF">GAK30_02421</name>
</gene>
<comment type="caution">
    <text evidence="1">The sequence shown here is derived from an EMBL/GenBank/DDBJ whole genome shotgun (WGS) entry which is preliminary data.</text>
</comment>
<name>A0A7V8FN20_9BURK</name>
<evidence type="ECO:0000313" key="2">
    <source>
        <dbReference type="Proteomes" id="UP000461670"/>
    </source>
</evidence>
<protein>
    <recommendedName>
        <fullName evidence="3">DUF1439 domain-containing protein</fullName>
    </recommendedName>
</protein>
<dbReference type="Gene3D" id="3.15.10.40">
    <property type="entry name" value="Uncharacterised protein PF07273, DUF1439"/>
    <property type="match status" value="1"/>
</dbReference>
<dbReference type="InterPro" id="IPR006311">
    <property type="entry name" value="TAT_signal"/>
</dbReference>
<dbReference type="AlphaFoldDB" id="A0A7V8FN20"/>
<accession>A0A7V8FN20</accession>